<keyword evidence="8 9" id="KW-0472">Membrane</keyword>
<feature type="active site" evidence="9">
    <location>
        <position position="130"/>
    </location>
</feature>
<evidence type="ECO:0000256" key="6">
    <source>
        <dbReference type="ARBA" id="ARBA00022801"/>
    </source>
</evidence>
<comment type="function">
    <text evidence="9 10">This protein specifically catalyzes the removal of signal peptides from prolipoproteins.</text>
</comment>
<protein>
    <recommendedName>
        <fullName evidence="9">Lipoprotein signal peptidase</fullName>
        <ecNumber evidence="9">3.4.23.36</ecNumber>
    </recommendedName>
    <alternativeName>
        <fullName evidence="9">Prolipoprotein signal peptidase</fullName>
    </alternativeName>
    <alternativeName>
        <fullName evidence="9">Signal peptidase II</fullName>
        <shortName evidence="9">SPase II</shortName>
    </alternativeName>
</protein>
<comment type="catalytic activity">
    <reaction evidence="9 10">
        <text>Release of signal peptides from bacterial membrane prolipoproteins. Hydrolyzes -Xaa-Yaa-Zaa-|-(S,diacylglyceryl)Cys-, in which Xaa is hydrophobic (preferably Leu), and Yaa (Ala or Ser) and Zaa (Gly or Ala) have small, neutral side chains.</text>
        <dbReference type="EC" id="3.4.23.36"/>
    </reaction>
</comment>
<accession>A0A172Q602</accession>
<sequence>MRKLLLSFCAFLLVSLDQLSKYWIAAQMNPGETQPFFPGLFSLTYLRNYGAAFSILQHQRWLFALITLVVLTVAVYYLIKNIKGDLLLLFGLILIIAGGLGNFIDRLCLGYVIDMINLDFMEFAVFNLADSYLTVGVLVLMIALWRDGRNGNQD</sequence>
<feature type="transmembrane region" description="Helical" evidence="9">
    <location>
        <begin position="86"/>
        <end position="104"/>
    </location>
</feature>
<dbReference type="AlphaFoldDB" id="A0A172Q602"/>
<evidence type="ECO:0000256" key="5">
    <source>
        <dbReference type="ARBA" id="ARBA00022750"/>
    </source>
</evidence>
<evidence type="ECO:0000256" key="1">
    <source>
        <dbReference type="ARBA" id="ARBA00006139"/>
    </source>
</evidence>
<evidence type="ECO:0000256" key="2">
    <source>
        <dbReference type="ARBA" id="ARBA00022475"/>
    </source>
</evidence>
<keyword evidence="7 9" id="KW-1133">Transmembrane helix</keyword>
<feature type="transmembrane region" description="Helical" evidence="9">
    <location>
        <begin position="61"/>
        <end position="79"/>
    </location>
</feature>
<comment type="similarity">
    <text evidence="1 9 11">Belongs to the peptidase A8 family.</text>
</comment>
<dbReference type="NCBIfam" id="TIGR00077">
    <property type="entry name" value="lspA"/>
    <property type="match status" value="1"/>
</dbReference>
<reference evidence="12 13" key="1">
    <citation type="journal article" date="2016" name="Int. J. Syst. Evol. Microbiol.">
        <title>Streptococcuspantholopis sp. nov., isolated from faeces of the Tibetan antelope (Pantholops hodgsonii).</title>
        <authorList>
            <person name="Bai X."/>
            <person name="Xiong Y."/>
            <person name="Lu S."/>
            <person name="Jin D."/>
            <person name="Lai X."/>
            <person name="Yang J."/>
            <person name="Niu L."/>
            <person name="Hu S."/>
            <person name="Meng X."/>
            <person name="Pu J."/>
            <person name="Ye C."/>
            <person name="Xu J."/>
        </authorList>
    </citation>
    <scope>NUCLEOTIDE SEQUENCE [LARGE SCALE GENOMIC DNA]</scope>
    <source>
        <strain evidence="12 13">TA 26</strain>
    </source>
</reference>
<comment type="subcellular location">
    <subcellularLocation>
        <location evidence="9">Cell membrane</location>
        <topology evidence="9">Multi-pass membrane protein</topology>
    </subcellularLocation>
</comment>
<comment type="pathway">
    <text evidence="9">Protein modification; lipoprotein biosynthesis (signal peptide cleavage).</text>
</comment>
<proteinExistence type="inferred from homology"/>
<dbReference type="STRING" id="1811193.A0O21_01970"/>
<evidence type="ECO:0000256" key="4">
    <source>
        <dbReference type="ARBA" id="ARBA00022692"/>
    </source>
</evidence>
<name>A0A172Q602_9STRE</name>
<keyword evidence="5 9" id="KW-0064">Aspartyl protease</keyword>
<keyword evidence="4 9" id="KW-0812">Transmembrane</keyword>
<keyword evidence="3 9" id="KW-0645">Protease</keyword>
<dbReference type="PANTHER" id="PTHR33695:SF1">
    <property type="entry name" value="LIPOPROTEIN SIGNAL PEPTIDASE"/>
    <property type="match status" value="1"/>
</dbReference>
<evidence type="ECO:0000256" key="8">
    <source>
        <dbReference type="ARBA" id="ARBA00023136"/>
    </source>
</evidence>
<feature type="active site" evidence="9">
    <location>
        <position position="114"/>
    </location>
</feature>
<dbReference type="Proteomes" id="UP000077317">
    <property type="component" value="Chromosome"/>
</dbReference>
<evidence type="ECO:0000256" key="11">
    <source>
        <dbReference type="RuleBase" id="RU004181"/>
    </source>
</evidence>
<evidence type="ECO:0000313" key="12">
    <source>
        <dbReference type="EMBL" id="AND78877.1"/>
    </source>
</evidence>
<dbReference type="UniPathway" id="UPA00665"/>
<keyword evidence="2 9" id="KW-1003">Cell membrane</keyword>
<evidence type="ECO:0000256" key="9">
    <source>
        <dbReference type="HAMAP-Rule" id="MF_00161"/>
    </source>
</evidence>
<comment type="caution">
    <text evidence="9">Lacks conserved residue(s) required for the propagation of feature annotation.</text>
</comment>
<dbReference type="GO" id="GO:0004190">
    <property type="term" value="F:aspartic-type endopeptidase activity"/>
    <property type="evidence" value="ECO:0007669"/>
    <property type="project" value="UniProtKB-UniRule"/>
</dbReference>
<feature type="transmembrane region" description="Helical" evidence="9">
    <location>
        <begin position="124"/>
        <end position="145"/>
    </location>
</feature>
<dbReference type="OrthoDB" id="9810259at2"/>
<organism evidence="12 13">
    <name type="scientific">Streptococcus pantholopis</name>
    <dbReference type="NCBI Taxonomy" id="1811193"/>
    <lineage>
        <taxon>Bacteria</taxon>
        <taxon>Bacillati</taxon>
        <taxon>Bacillota</taxon>
        <taxon>Bacilli</taxon>
        <taxon>Lactobacillales</taxon>
        <taxon>Streptococcaceae</taxon>
        <taxon>Streptococcus</taxon>
    </lineage>
</organism>
<evidence type="ECO:0000313" key="13">
    <source>
        <dbReference type="Proteomes" id="UP000077317"/>
    </source>
</evidence>
<keyword evidence="6 9" id="KW-0378">Hydrolase</keyword>
<dbReference type="HAMAP" id="MF_00161">
    <property type="entry name" value="LspA"/>
    <property type="match status" value="1"/>
</dbReference>
<keyword evidence="13" id="KW-1185">Reference proteome</keyword>
<dbReference type="InterPro" id="IPR001872">
    <property type="entry name" value="Peptidase_A8"/>
</dbReference>
<dbReference type="PRINTS" id="PR00781">
    <property type="entry name" value="LIPOSIGPTASE"/>
</dbReference>
<dbReference type="EMBL" id="CP014699">
    <property type="protein sequence ID" value="AND78877.1"/>
    <property type="molecule type" value="Genomic_DNA"/>
</dbReference>
<dbReference type="EC" id="3.4.23.36" evidence="9"/>
<dbReference type="GO" id="GO:0005886">
    <property type="term" value="C:plasma membrane"/>
    <property type="evidence" value="ECO:0007669"/>
    <property type="project" value="UniProtKB-SubCell"/>
</dbReference>
<evidence type="ECO:0000256" key="3">
    <source>
        <dbReference type="ARBA" id="ARBA00022670"/>
    </source>
</evidence>
<gene>
    <name evidence="9" type="primary">lspA</name>
    <name evidence="12" type="ORF">A0O21_01970</name>
</gene>
<dbReference type="KEGG" id="spat:A0O21_01970"/>
<dbReference type="GO" id="GO:0006508">
    <property type="term" value="P:proteolysis"/>
    <property type="evidence" value="ECO:0007669"/>
    <property type="project" value="UniProtKB-KW"/>
</dbReference>
<dbReference type="RefSeq" id="WP_067060516.1">
    <property type="nucleotide sequence ID" value="NZ_CP014699.1"/>
</dbReference>
<evidence type="ECO:0000256" key="10">
    <source>
        <dbReference type="RuleBase" id="RU000594"/>
    </source>
</evidence>
<dbReference type="Pfam" id="PF01252">
    <property type="entry name" value="Peptidase_A8"/>
    <property type="match status" value="1"/>
</dbReference>
<dbReference type="PROSITE" id="PS00855">
    <property type="entry name" value="SPASE_II"/>
    <property type="match status" value="1"/>
</dbReference>
<reference evidence="13" key="2">
    <citation type="submission" date="2016-03" db="EMBL/GenBank/DDBJ databases">
        <title>Streptococcus antelopensis sp. nov., isolated from the feces of the Tibetan antelope (Pantholops hodgsonii) in Hoh Xil National Nature Reserve, Qinghai, China.</title>
        <authorList>
            <person name="Bai X."/>
        </authorList>
    </citation>
    <scope>NUCLEOTIDE SEQUENCE [LARGE SCALE GENOMIC DNA]</scope>
    <source>
        <strain evidence="13">TA 26</strain>
    </source>
</reference>
<dbReference type="PANTHER" id="PTHR33695">
    <property type="entry name" value="LIPOPROTEIN SIGNAL PEPTIDASE"/>
    <property type="match status" value="1"/>
</dbReference>
<evidence type="ECO:0000256" key="7">
    <source>
        <dbReference type="ARBA" id="ARBA00022989"/>
    </source>
</evidence>